<keyword evidence="2" id="KW-1003">Cell membrane</keyword>
<feature type="transmembrane region" description="Helical" evidence="6">
    <location>
        <begin position="402"/>
        <end position="424"/>
    </location>
</feature>
<feature type="transmembrane region" description="Helical" evidence="6">
    <location>
        <begin position="241"/>
        <end position="259"/>
    </location>
</feature>
<comment type="subcellular location">
    <subcellularLocation>
        <location evidence="1">Cell membrane</location>
        <topology evidence="1">Multi-pass membrane protein</topology>
    </subcellularLocation>
</comment>
<evidence type="ECO:0000256" key="1">
    <source>
        <dbReference type="ARBA" id="ARBA00004651"/>
    </source>
</evidence>
<dbReference type="Pfam" id="PF05425">
    <property type="entry name" value="CopD"/>
    <property type="match status" value="1"/>
</dbReference>
<feature type="transmembrane region" description="Helical" evidence="6">
    <location>
        <begin position="271"/>
        <end position="292"/>
    </location>
</feature>
<name>A0ABQ4BVL8_9ACTN</name>
<evidence type="ECO:0000256" key="4">
    <source>
        <dbReference type="ARBA" id="ARBA00022989"/>
    </source>
</evidence>
<dbReference type="InterPro" id="IPR019108">
    <property type="entry name" value="Caa3_assmbl_CtaG-rel"/>
</dbReference>
<sequence>MSSPNPGRLRGWPAIAAISCAAVTMAVFLWYGGAVRREILPGLPDPGFLTAWALPAARLGSQLFATATIGLLLAAAALSPWGERGMLSASGYRRVRACAWTALLWCGSSVAALCFTLADLLGLPVGQAVSVNSVVNFATTVPLGRAFALSAFLAAAVFLICCATLRVRGAVIGLVVAVAGVVPPVFTGHAAAASNHQLAVSGLLLHVVPVTVWAGGLLALVLTGRASTEQQAIAVRRFSRIAVTCVALVALSGLLSAYARISSWDALLTSHYGQLVLVKTGLILVLAGLGWWQRSRALPAMVAGNRRRFTVTATVEILVFAATMGTAVALSRTPAPFVGPEESVAQSLLGFPMPAPLTVARLFGSWLPEPLFLVAALAAASLYLAGVIRLRRRGDSWPVARTAAFLAACALVVVATSSGLARYAPVLFSVHMVQHLLLMMIAPILAALSAPATLALRALPKAFDSSWPGPREWLKAGLSSRVASVATQPLVALGLYVVSIYAMYFTGLYELALRSHAAHLLMVGHFLLVGYLFFWSVIGLDPAPHRPSHPVRMLMVLVAMILHAFLGVALMQSGTLLAADWFTALARPWGPSPLDDQRTAGGIAWSFGELPTLVVLAALFVQWSRADKREQRRLDRAADRGEDEALAAYNKMLAQLADRDGR</sequence>
<feature type="transmembrane region" description="Helical" evidence="6">
    <location>
        <begin position="553"/>
        <end position="582"/>
    </location>
</feature>
<keyword evidence="9" id="KW-1185">Reference proteome</keyword>
<evidence type="ECO:0000256" key="5">
    <source>
        <dbReference type="ARBA" id="ARBA00023136"/>
    </source>
</evidence>
<dbReference type="PANTHER" id="PTHR34820">
    <property type="entry name" value="INNER MEMBRANE PROTEIN YEBZ"/>
    <property type="match status" value="1"/>
</dbReference>
<evidence type="ECO:0000313" key="9">
    <source>
        <dbReference type="Proteomes" id="UP000624325"/>
    </source>
</evidence>
<keyword evidence="5 6" id="KW-0472">Membrane</keyword>
<evidence type="ECO:0000256" key="6">
    <source>
        <dbReference type="SAM" id="Phobius"/>
    </source>
</evidence>
<feature type="transmembrane region" description="Helical" evidence="6">
    <location>
        <begin position="371"/>
        <end position="390"/>
    </location>
</feature>
<dbReference type="Pfam" id="PF09678">
    <property type="entry name" value="Caa3_CtaG"/>
    <property type="match status" value="1"/>
</dbReference>
<comment type="caution">
    <text evidence="8">The sequence shown here is derived from an EMBL/GenBank/DDBJ whole genome shotgun (WGS) entry which is preliminary data.</text>
</comment>
<feature type="transmembrane region" description="Helical" evidence="6">
    <location>
        <begin position="170"/>
        <end position="192"/>
    </location>
</feature>
<feature type="transmembrane region" description="Helical" evidence="6">
    <location>
        <begin position="198"/>
        <end position="221"/>
    </location>
</feature>
<feature type="transmembrane region" description="Helical" evidence="6">
    <location>
        <begin position="12"/>
        <end position="32"/>
    </location>
</feature>
<feature type="transmembrane region" description="Helical" evidence="6">
    <location>
        <begin position="436"/>
        <end position="459"/>
    </location>
</feature>
<accession>A0ABQ4BVL8</accession>
<feature type="transmembrane region" description="Helical" evidence="6">
    <location>
        <begin position="52"/>
        <end position="78"/>
    </location>
</feature>
<dbReference type="EMBL" id="BONC01000003">
    <property type="protein sequence ID" value="GIF54577.1"/>
    <property type="molecule type" value="Genomic_DNA"/>
</dbReference>
<feature type="transmembrane region" description="Helical" evidence="6">
    <location>
        <begin position="480"/>
        <end position="505"/>
    </location>
</feature>
<evidence type="ECO:0000256" key="2">
    <source>
        <dbReference type="ARBA" id="ARBA00022475"/>
    </source>
</evidence>
<dbReference type="InterPro" id="IPR032694">
    <property type="entry name" value="CopC/D"/>
</dbReference>
<feature type="transmembrane region" description="Helical" evidence="6">
    <location>
        <begin position="602"/>
        <end position="623"/>
    </location>
</feature>
<feature type="domain" description="Copper resistance protein D" evidence="7">
    <location>
        <begin position="234"/>
        <end position="330"/>
    </location>
</feature>
<evidence type="ECO:0000313" key="8">
    <source>
        <dbReference type="EMBL" id="GIF54577.1"/>
    </source>
</evidence>
<dbReference type="Proteomes" id="UP000624325">
    <property type="component" value="Unassembled WGS sequence"/>
</dbReference>
<evidence type="ECO:0000256" key="3">
    <source>
        <dbReference type="ARBA" id="ARBA00022692"/>
    </source>
</evidence>
<feature type="transmembrane region" description="Helical" evidence="6">
    <location>
        <begin position="313"/>
        <end position="331"/>
    </location>
</feature>
<proteinExistence type="predicted"/>
<dbReference type="PANTHER" id="PTHR34820:SF4">
    <property type="entry name" value="INNER MEMBRANE PROTEIN YEBZ"/>
    <property type="match status" value="1"/>
</dbReference>
<feature type="transmembrane region" description="Helical" evidence="6">
    <location>
        <begin position="143"/>
        <end position="163"/>
    </location>
</feature>
<dbReference type="InterPro" id="IPR008457">
    <property type="entry name" value="Cu-R_CopD_dom"/>
</dbReference>
<keyword evidence="3 6" id="KW-0812">Transmembrane</keyword>
<protein>
    <submittedName>
        <fullName evidence="8">Copper resistance protein D</fullName>
    </submittedName>
</protein>
<gene>
    <name evidence="8" type="ORF">Air01nite_06720</name>
</gene>
<reference evidence="8 9" key="1">
    <citation type="submission" date="2021-01" db="EMBL/GenBank/DDBJ databases">
        <title>Whole genome shotgun sequence of Asanoa iriomotensis NBRC 100142.</title>
        <authorList>
            <person name="Komaki H."/>
            <person name="Tamura T."/>
        </authorList>
    </citation>
    <scope>NUCLEOTIDE SEQUENCE [LARGE SCALE GENOMIC DNA]</scope>
    <source>
        <strain evidence="8 9">NBRC 100142</strain>
    </source>
</reference>
<feature type="transmembrane region" description="Helical" evidence="6">
    <location>
        <begin position="517"/>
        <end position="541"/>
    </location>
</feature>
<keyword evidence="4 6" id="KW-1133">Transmembrane helix</keyword>
<evidence type="ECO:0000259" key="7">
    <source>
        <dbReference type="Pfam" id="PF05425"/>
    </source>
</evidence>
<feature type="transmembrane region" description="Helical" evidence="6">
    <location>
        <begin position="99"/>
        <end position="123"/>
    </location>
</feature>
<organism evidence="8 9">
    <name type="scientific">Asanoa iriomotensis</name>
    <dbReference type="NCBI Taxonomy" id="234613"/>
    <lineage>
        <taxon>Bacteria</taxon>
        <taxon>Bacillati</taxon>
        <taxon>Actinomycetota</taxon>
        <taxon>Actinomycetes</taxon>
        <taxon>Micromonosporales</taxon>
        <taxon>Micromonosporaceae</taxon>
        <taxon>Asanoa</taxon>
    </lineage>
</organism>